<evidence type="ECO:0000313" key="1">
    <source>
        <dbReference type="EMBL" id="MEN5380330.1"/>
    </source>
</evidence>
<sequence length="325" mass="38563">MGSFLVGEYLEVSLEKIQKEYDYDTHYEVIPELIVLSSYYLFLNSSKSNIDFARKIQGDGLRFFYKIDDSMLKSRIVFAFDIVDKFTLIENGVQRLFSDAENLLVYNILNERILVNRVSFGMIAIFRLQHNHVKNEEVLLSLIILIKDIYIRIEQIMNEFRSSDQTKIFFFINACLKIDICPQIVTALVSKIESVFTKIDFTLSNRLNLTTINNFLALFFLTNNEIEKKEMLCTIYNRVELIVKDYKELNFDILCFILNTMEDEKFTKSVHKILLDHLQIDMEKITFEKIRGEQTKLLCYYNLTLLSIKKEQDRSWEHLIFRNFK</sequence>
<organism evidence="1 2">
    <name type="scientific">Sphingobacterium kitahiroshimense</name>
    <dbReference type="NCBI Taxonomy" id="470446"/>
    <lineage>
        <taxon>Bacteria</taxon>
        <taxon>Pseudomonadati</taxon>
        <taxon>Bacteroidota</taxon>
        <taxon>Sphingobacteriia</taxon>
        <taxon>Sphingobacteriales</taxon>
        <taxon>Sphingobacteriaceae</taxon>
        <taxon>Sphingobacterium</taxon>
    </lineage>
</organism>
<name>A0ABV0BZZ0_9SPHI</name>
<keyword evidence="2" id="KW-1185">Reference proteome</keyword>
<dbReference type="RefSeq" id="WP_346583184.1">
    <property type="nucleotide sequence ID" value="NZ_JBDJNQ010000016.1"/>
</dbReference>
<accession>A0ABV0BZZ0</accession>
<dbReference type="Proteomes" id="UP001409291">
    <property type="component" value="Unassembled WGS sequence"/>
</dbReference>
<evidence type="ECO:0000313" key="2">
    <source>
        <dbReference type="Proteomes" id="UP001409291"/>
    </source>
</evidence>
<comment type="caution">
    <text evidence="1">The sequence shown here is derived from an EMBL/GenBank/DDBJ whole genome shotgun (WGS) entry which is preliminary data.</text>
</comment>
<dbReference type="EMBL" id="JBDJNQ010000016">
    <property type="protein sequence ID" value="MEN5380330.1"/>
    <property type="molecule type" value="Genomic_DNA"/>
</dbReference>
<proteinExistence type="predicted"/>
<reference evidence="1 2" key="1">
    <citation type="submission" date="2024-04" db="EMBL/GenBank/DDBJ databases">
        <title>WGS of bacteria from Torrens River.</title>
        <authorList>
            <person name="Wyrsch E.R."/>
            <person name="Drigo B."/>
        </authorList>
    </citation>
    <scope>NUCLEOTIDE SEQUENCE [LARGE SCALE GENOMIC DNA]</scope>
    <source>
        <strain evidence="1 2">TWI391</strain>
    </source>
</reference>
<protein>
    <submittedName>
        <fullName evidence="1">Uncharacterized protein</fullName>
    </submittedName>
</protein>
<gene>
    <name evidence="1" type="ORF">ABE541_23900</name>
</gene>